<sequence length="221" mass="25484">MDNITMNQIQDFLKLEQPMSQNPVRFSNIVLLLKAARKLTGRNIETGIYEMNEINEEDIVNGLYHSFQYVGLINYLILLEQLGSIFSPKQETICSSNGIFCALTDFSELEDELKVGAIVALRHSLTHKFGLATEKKKDRKKLQHKYILSIDRNSKIVEIPSNPWDGNYSDKSDGTSTTIFIKDLEELVENIYQTIKTMLDKNELIVKIDLDELYSRYTMTY</sequence>
<comment type="caution">
    <text evidence="1">The sequence shown here is derived from an EMBL/GenBank/DDBJ whole genome shotgun (WGS) entry which is preliminary data.</text>
</comment>
<proteinExistence type="predicted"/>
<dbReference type="AlphaFoldDB" id="A0AA41Y7T9"/>
<keyword evidence="2" id="KW-1185">Reference proteome</keyword>
<dbReference type="RefSeq" id="WP_282592051.1">
    <property type="nucleotide sequence ID" value="NZ_JAPAAF010000017.1"/>
</dbReference>
<accession>A0AA41Y7T9</accession>
<dbReference type="Proteomes" id="UP001163821">
    <property type="component" value="Unassembled WGS sequence"/>
</dbReference>
<gene>
    <name evidence="1" type="ORF">N2K84_11965</name>
</gene>
<evidence type="ECO:0000313" key="2">
    <source>
        <dbReference type="Proteomes" id="UP001163821"/>
    </source>
</evidence>
<protein>
    <submittedName>
        <fullName evidence="1">Uncharacterized protein</fullName>
    </submittedName>
</protein>
<reference evidence="1" key="1">
    <citation type="submission" date="2022-10" db="EMBL/GenBank/DDBJ databases">
        <title>Gaoshiqiia sediminis gen. nov., sp. nov., isolated from coastal sediment.</title>
        <authorList>
            <person name="Yu W.X."/>
            <person name="Mu D.S."/>
            <person name="Du J.Z."/>
            <person name="Liang Y.Q."/>
        </authorList>
    </citation>
    <scope>NUCLEOTIDE SEQUENCE</scope>
    <source>
        <strain evidence="1">A06</strain>
    </source>
</reference>
<dbReference type="EMBL" id="JAPAAF010000017">
    <property type="protein sequence ID" value="MCW0483450.1"/>
    <property type="molecule type" value="Genomic_DNA"/>
</dbReference>
<name>A0AA41Y7T9_9BACT</name>
<evidence type="ECO:0000313" key="1">
    <source>
        <dbReference type="EMBL" id="MCW0483450.1"/>
    </source>
</evidence>
<organism evidence="1 2">
    <name type="scientific">Gaoshiqia sediminis</name>
    <dbReference type="NCBI Taxonomy" id="2986998"/>
    <lineage>
        <taxon>Bacteria</taxon>
        <taxon>Pseudomonadati</taxon>
        <taxon>Bacteroidota</taxon>
        <taxon>Bacteroidia</taxon>
        <taxon>Marinilabiliales</taxon>
        <taxon>Prolixibacteraceae</taxon>
        <taxon>Gaoshiqia</taxon>
    </lineage>
</organism>